<evidence type="ECO:0000259" key="2">
    <source>
        <dbReference type="Pfam" id="PF16036"/>
    </source>
</evidence>
<evidence type="ECO:0000256" key="1">
    <source>
        <dbReference type="SAM" id="SignalP"/>
    </source>
</evidence>
<keyword evidence="1" id="KW-0732">Signal</keyword>
<dbReference type="Proteomes" id="UP000244898">
    <property type="component" value="Unassembled WGS sequence"/>
</dbReference>
<protein>
    <recommendedName>
        <fullName evidence="2">Chalcone isomerase domain-containing protein</fullName>
    </recommendedName>
</protein>
<sequence length="172" mass="19508">MRNLLPLVLITMTALPAWAEKGMNVITSAVPQAAARGEVTMRWYGFPLYDATLFTPSGARFDWRNPVALRLVYARTIKQDAFLTATMAELERIEGKRADHAQIARKLAPCYRDASAGDHFIAQSENASQVTLWFNGTRTCTLRHPQIRERFLGIWLSDQSRSVRLSKRLRGE</sequence>
<dbReference type="EMBL" id="ONZG01000010">
    <property type="protein sequence ID" value="SPJ30132.1"/>
    <property type="molecule type" value="Genomic_DNA"/>
</dbReference>
<evidence type="ECO:0000313" key="3">
    <source>
        <dbReference type="EMBL" id="SPJ30132.1"/>
    </source>
</evidence>
<dbReference type="AlphaFoldDB" id="A0A2R8CCL9"/>
<proteinExistence type="predicted"/>
<keyword evidence="4" id="KW-1185">Reference proteome</keyword>
<name>A0A2R8CCL9_9RHOB</name>
<accession>A0A2R8CCL9</accession>
<dbReference type="RefSeq" id="WP_165821473.1">
    <property type="nucleotide sequence ID" value="NZ_ONZG01000010.1"/>
</dbReference>
<feature type="domain" description="Chalcone isomerase" evidence="2">
    <location>
        <begin position="34"/>
        <end position="167"/>
    </location>
</feature>
<gene>
    <name evidence="3" type="ORF">TRM7615_03661</name>
</gene>
<reference evidence="4" key="1">
    <citation type="submission" date="2018-03" db="EMBL/GenBank/DDBJ databases">
        <authorList>
            <person name="Rodrigo-Torres L."/>
            <person name="Arahal R. D."/>
            <person name="Lucena T."/>
        </authorList>
    </citation>
    <scope>NUCLEOTIDE SEQUENCE [LARGE SCALE GENOMIC DNA]</scope>
    <source>
        <strain evidence="4">CECT 7615</strain>
    </source>
</reference>
<feature type="chain" id="PRO_5015353649" description="Chalcone isomerase domain-containing protein" evidence="1">
    <location>
        <begin position="20"/>
        <end position="172"/>
    </location>
</feature>
<feature type="signal peptide" evidence="1">
    <location>
        <begin position="1"/>
        <end position="19"/>
    </location>
</feature>
<evidence type="ECO:0000313" key="4">
    <source>
        <dbReference type="Proteomes" id="UP000244898"/>
    </source>
</evidence>
<dbReference type="Pfam" id="PF16036">
    <property type="entry name" value="Chalcone_3"/>
    <property type="match status" value="1"/>
</dbReference>
<organism evidence="3 4">
    <name type="scientific">Falsiruegeria mediterranea M17</name>
    <dbReference type="NCBI Taxonomy" id="1200281"/>
    <lineage>
        <taxon>Bacteria</taxon>
        <taxon>Pseudomonadati</taxon>
        <taxon>Pseudomonadota</taxon>
        <taxon>Alphaproteobacteria</taxon>
        <taxon>Rhodobacterales</taxon>
        <taxon>Roseobacteraceae</taxon>
        <taxon>Falsiruegeria</taxon>
    </lineage>
</organism>
<dbReference type="InterPro" id="IPR016087">
    <property type="entry name" value="Chalcone_isomerase"/>
</dbReference>